<reference evidence="10 11" key="2">
    <citation type="submission" date="2013-02" db="EMBL/GenBank/DDBJ databases">
        <title>The Genome Sequence of Plasmodium falciparum FCH/4.</title>
        <authorList>
            <consortium name="The Broad Institute Genome Sequencing Platform"/>
            <consortium name="The Broad Institute Genome Sequencing Center for Infectious Disease"/>
            <person name="Neafsey D."/>
            <person name="Cheeseman I."/>
            <person name="Volkman S."/>
            <person name="Adams J."/>
            <person name="Walker B."/>
            <person name="Young S.K."/>
            <person name="Zeng Q."/>
            <person name="Gargeya S."/>
            <person name="Fitzgerald M."/>
            <person name="Haas B."/>
            <person name="Abouelleil A."/>
            <person name="Alvarado L."/>
            <person name="Arachchi H.M."/>
            <person name="Berlin A.M."/>
            <person name="Chapman S.B."/>
            <person name="Dewar J."/>
            <person name="Goldberg J."/>
            <person name="Griggs A."/>
            <person name="Gujja S."/>
            <person name="Hansen M."/>
            <person name="Howarth C."/>
            <person name="Imamovic A."/>
            <person name="Larimer J."/>
            <person name="McCowan C."/>
            <person name="Murphy C."/>
            <person name="Neiman D."/>
            <person name="Pearson M."/>
            <person name="Priest M."/>
            <person name="Roberts A."/>
            <person name="Saif S."/>
            <person name="Shea T."/>
            <person name="Sisk P."/>
            <person name="Sykes S."/>
            <person name="Wortman J."/>
            <person name="Nusbaum C."/>
            <person name="Birren B."/>
        </authorList>
    </citation>
    <scope>NUCLEOTIDE SEQUENCE [LARGE SCALE GENOMIC DNA]</scope>
    <source>
        <strain evidence="10 11">FCH/4</strain>
    </source>
</reference>
<keyword evidence="3" id="KW-0963">Cytoplasm</keyword>
<dbReference type="GO" id="GO:0030042">
    <property type="term" value="P:actin filament depolymerization"/>
    <property type="evidence" value="ECO:0007669"/>
    <property type="project" value="InterPro"/>
</dbReference>
<dbReference type="Pfam" id="PF00241">
    <property type="entry name" value="Cofilin_ADF"/>
    <property type="match status" value="1"/>
</dbReference>
<sequence length="122" mass="13741">MISGIRVNDNCVTEFNNMKIRKTCGWIIFVIQNCEIIIHSKGASTTLTELVQSIDKNNEIQCAYVVFDAVSKIHFFMYARESSNSRDRMTYASSKQAILKKIEGVNVLTSVIESAQDVADLK</sequence>
<evidence type="ECO:0000256" key="3">
    <source>
        <dbReference type="ARBA" id="ARBA00022490"/>
    </source>
</evidence>
<comment type="function">
    <text evidence="6">Not involved in actin polymerisation, instead functions to stimulate nucleotide exchange on monomeric actin and influence turnover of the small amount of cytosolic actin microfilaments. Essential for erythrocytic schizogony.</text>
</comment>
<evidence type="ECO:0000256" key="8">
    <source>
        <dbReference type="ARBA" id="ARBA00067225"/>
    </source>
</evidence>
<dbReference type="InterPro" id="IPR017904">
    <property type="entry name" value="ADF/Cofilin"/>
</dbReference>
<dbReference type="SMR" id="A0A024VT85"/>
<keyword evidence="5" id="KW-0206">Cytoskeleton</keyword>
<comment type="subcellular location">
    <subcellularLocation>
        <location evidence="1">Cytoplasm</location>
        <location evidence="1">Cytoskeleton</location>
    </subcellularLocation>
</comment>
<dbReference type="GO" id="GO:0060327">
    <property type="term" value="P:cytoplasmic actin-based contraction involved in cell motility"/>
    <property type="evidence" value="ECO:0007669"/>
    <property type="project" value="UniProtKB-ARBA"/>
</dbReference>
<evidence type="ECO:0000313" key="11">
    <source>
        <dbReference type="Proteomes" id="UP000030656"/>
    </source>
</evidence>
<dbReference type="InterPro" id="IPR029006">
    <property type="entry name" value="ADF-H/Gelsolin-like_dom_sf"/>
</dbReference>
<evidence type="ECO:0000313" key="10">
    <source>
        <dbReference type="EMBL" id="ETW31934.1"/>
    </source>
</evidence>
<dbReference type="EMBL" id="KI927821">
    <property type="protein sequence ID" value="ETW31934.1"/>
    <property type="molecule type" value="Genomic_DNA"/>
</dbReference>
<name>A0A024VT85_PLAFA</name>
<evidence type="ECO:0000256" key="2">
    <source>
        <dbReference type="ARBA" id="ARBA00006844"/>
    </source>
</evidence>
<evidence type="ECO:0000256" key="1">
    <source>
        <dbReference type="ARBA" id="ARBA00004245"/>
    </source>
</evidence>
<dbReference type="Proteomes" id="UP000030656">
    <property type="component" value="Unassembled WGS sequence"/>
</dbReference>
<dbReference type="SUPFAM" id="SSF55753">
    <property type="entry name" value="Actin depolymerizing proteins"/>
    <property type="match status" value="1"/>
</dbReference>
<dbReference type="FunFam" id="3.40.20.10:FF:000046">
    <property type="entry name" value="Cofilin/actin-depolymerizing factor like 1"/>
    <property type="match status" value="1"/>
</dbReference>
<reference evidence="10 11" key="1">
    <citation type="submission" date="2013-02" db="EMBL/GenBank/DDBJ databases">
        <title>The Genome Annotation of Plasmodium falciparum FCH/4.</title>
        <authorList>
            <consortium name="The Broad Institute Genome Sequencing Platform"/>
            <consortium name="The Broad Institute Genome Sequencing Center for Infectious Disease"/>
            <person name="Neafsey D."/>
            <person name="Hoffman S."/>
            <person name="Volkman S."/>
            <person name="Rosenthal P."/>
            <person name="Walker B."/>
            <person name="Young S.K."/>
            <person name="Zeng Q."/>
            <person name="Gargeya S."/>
            <person name="Fitzgerald M."/>
            <person name="Haas B."/>
            <person name="Abouelleil A."/>
            <person name="Allen A.W."/>
            <person name="Alvarado L."/>
            <person name="Arachchi H.M."/>
            <person name="Berlin A.M."/>
            <person name="Chapman S.B."/>
            <person name="Gainer-Dewar J."/>
            <person name="Goldberg J."/>
            <person name="Griggs A."/>
            <person name="Gujja S."/>
            <person name="Hansen M."/>
            <person name="Howarth C."/>
            <person name="Imamovic A."/>
            <person name="Ireland A."/>
            <person name="Larimer J."/>
            <person name="McCowan C."/>
            <person name="Murphy C."/>
            <person name="Pearson M."/>
            <person name="Poon T.W."/>
            <person name="Priest M."/>
            <person name="Roberts A."/>
            <person name="Saif S."/>
            <person name="Shea T."/>
            <person name="Sisk P."/>
            <person name="Sykes S."/>
            <person name="Wortman J."/>
            <person name="Nusbaum C."/>
            <person name="Birren B."/>
        </authorList>
    </citation>
    <scope>NUCLEOTIDE SEQUENCE [LARGE SCALE GENOMIC DNA]</scope>
    <source>
        <strain evidence="10 11">FCH/4</strain>
    </source>
</reference>
<evidence type="ECO:0000256" key="7">
    <source>
        <dbReference type="ARBA" id="ARBA00065361"/>
    </source>
</evidence>
<dbReference type="Gene3D" id="3.40.20.10">
    <property type="entry name" value="Severin"/>
    <property type="match status" value="1"/>
</dbReference>
<dbReference type="OrthoDB" id="10249245at2759"/>
<evidence type="ECO:0000256" key="5">
    <source>
        <dbReference type="ARBA" id="ARBA00023212"/>
    </source>
</evidence>
<dbReference type="InterPro" id="IPR002108">
    <property type="entry name" value="ADF-H"/>
</dbReference>
<accession>A0A024VT85</accession>
<organism evidence="10 11">
    <name type="scientific">Plasmodium falciparum FCH/4</name>
    <dbReference type="NCBI Taxonomy" id="1036724"/>
    <lineage>
        <taxon>Eukaryota</taxon>
        <taxon>Sar</taxon>
        <taxon>Alveolata</taxon>
        <taxon>Apicomplexa</taxon>
        <taxon>Aconoidasida</taxon>
        <taxon>Haemosporida</taxon>
        <taxon>Plasmodiidae</taxon>
        <taxon>Plasmodium</taxon>
        <taxon>Plasmodium (Laverania)</taxon>
    </lineage>
</organism>
<keyword evidence="4" id="KW-0009">Actin-binding</keyword>
<dbReference type="SMART" id="SM00102">
    <property type="entry name" value="ADF"/>
    <property type="match status" value="1"/>
</dbReference>
<comment type="similarity">
    <text evidence="2">Belongs to the actin-binding proteins ADF family.</text>
</comment>
<evidence type="ECO:0000256" key="6">
    <source>
        <dbReference type="ARBA" id="ARBA00057805"/>
    </source>
</evidence>
<evidence type="ECO:0000256" key="4">
    <source>
        <dbReference type="ARBA" id="ARBA00023203"/>
    </source>
</evidence>
<gene>
    <name evidence="10" type="ORF">PFFCH_00586</name>
</gene>
<dbReference type="AlphaFoldDB" id="A0A024VT85"/>
<protein>
    <recommendedName>
        <fullName evidence="8">Cofilin/actin-depolymerizing factor homolog 1</fullName>
    </recommendedName>
</protein>
<proteinExistence type="inferred from homology"/>
<dbReference type="GO" id="GO:0015629">
    <property type="term" value="C:actin cytoskeleton"/>
    <property type="evidence" value="ECO:0007669"/>
    <property type="project" value="InterPro"/>
</dbReference>
<dbReference type="PANTHER" id="PTHR11913">
    <property type="entry name" value="COFILIN-RELATED"/>
    <property type="match status" value="1"/>
</dbReference>
<comment type="subunit">
    <text evidence="7">Interacts with monomeric actin, does not bind to actin polymers.</text>
</comment>
<dbReference type="PROSITE" id="PS51263">
    <property type="entry name" value="ADF_H"/>
    <property type="match status" value="1"/>
</dbReference>
<dbReference type="GO" id="GO:0003785">
    <property type="term" value="F:actin monomer binding"/>
    <property type="evidence" value="ECO:0007669"/>
    <property type="project" value="UniProtKB-ARBA"/>
</dbReference>
<feature type="domain" description="ADF-H" evidence="9">
    <location>
        <begin position="4"/>
        <end position="122"/>
    </location>
</feature>
<evidence type="ECO:0000259" key="9">
    <source>
        <dbReference type="PROSITE" id="PS51263"/>
    </source>
</evidence>